<dbReference type="SUPFAM" id="SSF54106">
    <property type="entry name" value="LysM domain"/>
    <property type="match status" value="2"/>
</dbReference>
<dbReference type="KEGG" id="pchm:VFPPC_00086"/>
<dbReference type="OrthoDB" id="5985073at2759"/>
<dbReference type="CDD" id="cd00118">
    <property type="entry name" value="LysM"/>
    <property type="match status" value="2"/>
</dbReference>
<dbReference type="RefSeq" id="XP_018148099.1">
    <property type="nucleotide sequence ID" value="XM_018280179.1"/>
</dbReference>
<evidence type="ECO:0000256" key="1">
    <source>
        <dbReference type="ARBA" id="ARBA00022669"/>
    </source>
</evidence>
<dbReference type="PANTHER" id="PTHR34997:SF2">
    <property type="entry name" value="LYSM DOMAIN-CONTAINING PROTEIN-RELATED"/>
    <property type="match status" value="1"/>
</dbReference>
<dbReference type="EMBL" id="LSBJ02000001">
    <property type="protein sequence ID" value="OAQ72016.1"/>
    <property type="molecule type" value="Genomic_DNA"/>
</dbReference>
<evidence type="ECO:0000256" key="2">
    <source>
        <dbReference type="ARBA" id="ARBA00022729"/>
    </source>
</evidence>
<accession>A0A179G2C7</accession>
<sequence length="253" mass="27521">MVSNCNAFYFVKLNDRCADIVSQYGISLTDFQTWNPKVGNDCTGLWANTYACVSIIGHVPTPTNPGNGIQTPVPTQPGMTSNCDKFQLIKTGDTCVDIATRNGISVQDFLQWNPQAGSSCTGLWANAYACVGVVSFVLKSYYHLDCTGSIHNNVNIAHGSDGICINTDCAVGSVDVDAVGRCPGGQVQISYWENAGCSGKWFGYGYMSRAQCHRLWSDGYKFKALHLRCAREQDDCVNKKTCAYDPEPASRSC</sequence>
<feature type="domain" description="LysM" evidence="5">
    <location>
        <begin position="7"/>
        <end position="53"/>
    </location>
</feature>
<evidence type="ECO:0000256" key="4">
    <source>
        <dbReference type="ARBA" id="ARBA00044955"/>
    </source>
</evidence>
<dbReference type="SMART" id="SM00257">
    <property type="entry name" value="LysM"/>
    <property type="match status" value="2"/>
</dbReference>
<dbReference type="PANTHER" id="PTHR34997">
    <property type="entry name" value="AM15"/>
    <property type="match status" value="1"/>
</dbReference>
<keyword evidence="3" id="KW-0843">Virulence</keyword>
<dbReference type="STRING" id="1380566.A0A179G2C7"/>
<keyword evidence="1" id="KW-0147">Chitin-binding</keyword>
<evidence type="ECO:0000313" key="7">
    <source>
        <dbReference type="Proteomes" id="UP000078397"/>
    </source>
</evidence>
<dbReference type="Gene3D" id="3.10.350.10">
    <property type="entry name" value="LysM domain"/>
    <property type="match status" value="2"/>
</dbReference>
<dbReference type="GO" id="GO:0008061">
    <property type="term" value="F:chitin binding"/>
    <property type="evidence" value="ECO:0007669"/>
    <property type="project" value="UniProtKB-KW"/>
</dbReference>
<dbReference type="AlphaFoldDB" id="A0A179G2C7"/>
<evidence type="ECO:0000259" key="5">
    <source>
        <dbReference type="PROSITE" id="PS51782"/>
    </source>
</evidence>
<comment type="similarity">
    <text evidence="4">Belongs to the secreted LysM effector family.</text>
</comment>
<feature type="domain" description="LysM" evidence="5">
    <location>
        <begin position="85"/>
        <end position="131"/>
    </location>
</feature>
<dbReference type="Pfam" id="PF01476">
    <property type="entry name" value="LysM"/>
    <property type="match status" value="2"/>
</dbReference>
<dbReference type="PROSITE" id="PS51782">
    <property type="entry name" value="LYSM"/>
    <property type="match status" value="2"/>
</dbReference>
<proteinExistence type="inferred from homology"/>
<name>A0A179G2C7_METCM</name>
<reference evidence="6 7" key="1">
    <citation type="journal article" date="2016" name="PLoS Pathog.">
        <title>Biosynthesis of antibiotic leucinostatins in bio-control fungus Purpureocillium lilacinum and their inhibition on phytophthora revealed by genome mining.</title>
        <authorList>
            <person name="Wang G."/>
            <person name="Liu Z."/>
            <person name="Lin R."/>
            <person name="Li E."/>
            <person name="Mao Z."/>
            <person name="Ling J."/>
            <person name="Yang Y."/>
            <person name="Yin W.B."/>
            <person name="Xie B."/>
        </authorList>
    </citation>
    <scope>NUCLEOTIDE SEQUENCE [LARGE SCALE GENOMIC DNA]</scope>
    <source>
        <strain evidence="6">170</strain>
    </source>
</reference>
<keyword evidence="7" id="KW-1185">Reference proteome</keyword>
<evidence type="ECO:0000313" key="6">
    <source>
        <dbReference type="EMBL" id="OAQ72016.1"/>
    </source>
</evidence>
<dbReference type="InterPro" id="IPR052210">
    <property type="entry name" value="LysM1-like"/>
</dbReference>
<evidence type="ECO:0000256" key="3">
    <source>
        <dbReference type="ARBA" id="ARBA00023026"/>
    </source>
</evidence>
<organism evidence="6 7">
    <name type="scientific">Pochonia chlamydosporia 170</name>
    <dbReference type="NCBI Taxonomy" id="1380566"/>
    <lineage>
        <taxon>Eukaryota</taxon>
        <taxon>Fungi</taxon>
        <taxon>Dikarya</taxon>
        <taxon>Ascomycota</taxon>
        <taxon>Pezizomycotina</taxon>
        <taxon>Sordariomycetes</taxon>
        <taxon>Hypocreomycetidae</taxon>
        <taxon>Hypocreales</taxon>
        <taxon>Clavicipitaceae</taxon>
        <taxon>Pochonia</taxon>
    </lineage>
</organism>
<dbReference type="GeneID" id="28844173"/>
<protein>
    <submittedName>
        <fullName evidence="6">LysM domain-containing protein</fullName>
    </submittedName>
</protein>
<comment type="caution">
    <text evidence="6">The sequence shown here is derived from an EMBL/GenBank/DDBJ whole genome shotgun (WGS) entry which is preliminary data.</text>
</comment>
<dbReference type="InterPro" id="IPR018392">
    <property type="entry name" value="LysM"/>
</dbReference>
<keyword evidence="2" id="KW-0732">Signal</keyword>
<dbReference type="Proteomes" id="UP000078397">
    <property type="component" value="Unassembled WGS sequence"/>
</dbReference>
<gene>
    <name evidence="6" type="ORF">VFPPC_00086</name>
</gene>
<dbReference type="InterPro" id="IPR036779">
    <property type="entry name" value="LysM_dom_sf"/>
</dbReference>